<sequence length="327" mass="36790">MYLIQLLNHSNEVVSGIVQQEQIFELNADTYTLVKYAIEHQVDIIQYAQTLTTGRVHQYHDLLSSNRLALPIHHTDPAHLIVTGTGLTHRNSVLARASMQENTTLTEAQKIYLMGANGGRPALADIGAVPEWFFKGFGSQLKASGQTLDLPAHIQGGGEEAELAIIYMIDSEQQVHRIGTALGNEFSDHVLEKQNHYYLAQSKLSPCSLGPEIYIGDIPEKVVGKIEILRNQECLWRSEYNTGLQHMVHSLENIEHHVFKHDIFRTPGDVHVLFLGADRLSFQDDIVLQAEDVISISGDLFQHPLINRIQLQTHEIKYEVKSCETVM</sequence>
<comment type="caution">
    <text evidence="1">The sequence shown here is derived from an EMBL/GenBank/DDBJ whole genome shotgun (WGS) entry which is preliminary data.</text>
</comment>
<dbReference type="GO" id="GO:0003824">
    <property type="term" value="F:catalytic activity"/>
    <property type="evidence" value="ECO:0007669"/>
    <property type="project" value="InterPro"/>
</dbReference>
<reference evidence="1" key="1">
    <citation type="journal article" date="2014" name="Int. J. Syst. Evol. Microbiol.">
        <title>Complete genome sequence of Corynebacterium casei LMG S-19264T (=DSM 44701T), isolated from a smear-ripened cheese.</title>
        <authorList>
            <consortium name="US DOE Joint Genome Institute (JGI-PGF)"/>
            <person name="Walter F."/>
            <person name="Albersmeier A."/>
            <person name="Kalinowski J."/>
            <person name="Ruckert C."/>
        </authorList>
    </citation>
    <scope>NUCLEOTIDE SEQUENCE</scope>
    <source>
        <strain evidence="1">CGMCC 1.15758</strain>
    </source>
</reference>
<name>A0A8J2Z6G5_9GAMM</name>
<reference evidence="1" key="2">
    <citation type="submission" date="2020-09" db="EMBL/GenBank/DDBJ databases">
        <authorList>
            <person name="Sun Q."/>
            <person name="Zhou Y."/>
        </authorList>
    </citation>
    <scope>NUCLEOTIDE SEQUENCE</scope>
    <source>
        <strain evidence="1">CGMCC 1.15758</strain>
    </source>
</reference>
<accession>A0A8J2Z6G5</accession>
<evidence type="ECO:0000313" key="2">
    <source>
        <dbReference type="Proteomes" id="UP000636949"/>
    </source>
</evidence>
<dbReference type="EMBL" id="BMJS01000037">
    <property type="protein sequence ID" value="GGG05577.1"/>
    <property type="molecule type" value="Genomic_DNA"/>
</dbReference>
<dbReference type="InterPro" id="IPR009645">
    <property type="entry name" value="GguC"/>
</dbReference>
<dbReference type="InterPro" id="IPR036663">
    <property type="entry name" value="Fumarylacetoacetase_C_sf"/>
</dbReference>
<organism evidence="1 2">
    <name type="scientific">Cysteiniphilum litorale</name>
    <dbReference type="NCBI Taxonomy" id="2056700"/>
    <lineage>
        <taxon>Bacteria</taxon>
        <taxon>Pseudomonadati</taxon>
        <taxon>Pseudomonadota</taxon>
        <taxon>Gammaproteobacteria</taxon>
        <taxon>Thiotrichales</taxon>
        <taxon>Fastidiosibacteraceae</taxon>
        <taxon>Cysteiniphilum</taxon>
    </lineage>
</organism>
<proteinExistence type="predicted"/>
<dbReference type="RefSeq" id="WP_117003727.1">
    <property type="nucleotide sequence ID" value="NZ_BMJS01000037.1"/>
</dbReference>
<dbReference type="Gene3D" id="3.90.850.10">
    <property type="entry name" value="Fumarylacetoacetase-like, C-terminal domain"/>
    <property type="match status" value="1"/>
</dbReference>
<dbReference type="Proteomes" id="UP000636949">
    <property type="component" value="Unassembled WGS sequence"/>
</dbReference>
<dbReference type="AlphaFoldDB" id="A0A8J2Z6G5"/>
<protein>
    <recommendedName>
        <fullName evidence="3">FAH family protein</fullName>
    </recommendedName>
</protein>
<evidence type="ECO:0008006" key="3">
    <source>
        <dbReference type="Google" id="ProtNLM"/>
    </source>
</evidence>
<dbReference type="SUPFAM" id="SSF56529">
    <property type="entry name" value="FAH"/>
    <property type="match status" value="1"/>
</dbReference>
<evidence type="ECO:0000313" key="1">
    <source>
        <dbReference type="EMBL" id="GGG05577.1"/>
    </source>
</evidence>
<gene>
    <name evidence="1" type="ORF">GCM10010995_23860</name>
</gene>
<keyword evidence="2" id="KW-1185">Reference proteome</keyword>
<dbReference type="NCBIfam" id="NF040903">
    <property type="entry name" value="GguC"/>
    <property type="match status" value="1"/>
</dbReference>
<dbReference type="OrthoDB" id="108649at2"/>